<name>A0ABU2WEN1_9GAMM</name>
<accession>A0ABU2WEN1</accession>
<dbReference type="Pfam" id="PF07958">
    <property type="entry name" value="DUF1688"/>
    <property type="match status" value="1"/>
</dbReference>
<dbReference type="InterPro" id="IPR012469">
    <property type="entry name" value="DUF1688"/>
</dbReference>
<dbReference type="PANTHER" id="PTHR31687">
    <property type="match status" value="1"/>
</dbReference>
<dbReference type="RefSeq" id="WP_311363705.1">
    <property type="nucleotide sequence ID" value="NZ_JAVRIC010000003.1"/>
</dbReference>
<organism evidence="1 2">
    <name type="scientific">Banduia mediterranea</name>
    <dbReference type="NCBI Taxonomy" id="3075609"/>
    <lineage>
        <taxon>Bacteria</taxon>
        <taxon>Pseudomonadati</taxon>
        <taxon>Pseudomonadota</taxon>
        <taxon>Gammaproteobacteria</taxon>
        <taxon>Nevskiales</taxon>
        <taxon>Algiphilaceae</taxon>
        <taxon>Banduia</taxon>
    </lineage>
</organism>
<dbReference type="EMBL" id="JAVRIC010000003">
    <property type="protein sequence ID" value="MDT0496311.1"/>
    <property type="molecule type" value="Genomic_DNA"/>
</dbReference>
<dbReference type="Proteomes" id="UP001254608">
    <property type="component" value="Unassembled WGS sequence"/>
</dbReference>
<evidence type="ECO:0000313" key="2">
    <source>
        <dbReference type="Proteomes" id="UP001254608"/>
    </source>
</evidence>
<protein>
    <submittedName>
        <fullName evidence="1">DUF1688 family protein</fullName>
    </submittedName>
</protein>
<dbReference type="PANTHER" id="PTHR31687:SF3">
    <property type="entry name" value="PROTEIN URG3"/>
    <property type="match status" value="1"/>
</dbReference>
<proteinExistence type="predicted"/>
<reference evidence="1 2" key="1">
    <citation type="submission" date="2023-09" db="EMBL/GenBank/DDBJ databases">
        <authorList>
            <person name="Rey-Velasco X."/>
        </authorList>
    </citation>
    <scope>NUCLEOTIDE SEQUENCE [LARGE SCALE GENOMIC DNA]</scope>
    <source>
        <strain evidence="1 2">W345</strain>
    </source>
</reference>
<evidence type="ECO:0000313" key="1">
    <source>
        <dbReference type="EMBL" id="MDT0496311.1"/>
    </source>
</evidence>
<sequence>MNPEPSEAVRTLREAATIRERCANITAAVEAGDSVWFRIDDSRCAYTARLVAELTLRQYPGLNVPYHSRWRHFEAGGIDRMQTLRSLIGPGQDEALARASLDLAVVSVLLDAGAGAQWRWQEPGGTIHTRSEGLGVASFHAFVNGAFSSERGKPLQADARGLQRIDAPHLAKLFQLSPDNPLLGLEGRAALLRRLGEALEVQESIFGVFGGPARPGALFDLLAGKTQGSTIEAAELLRALLDHFSSVWLTPSRLDDTPLGDVWRHRNAGGRGGSTGWAPFHKLSQWLAYSLVEPFESAGFEVAGLDALTALPEYRNGGLLIDSGWLQLRDAARGPRSWQVGDELVIEWRALTVCLIDKLAESVRGLLKLDAQQLPLASLLQGGTWGAGRQLAMELRSGLPPLSIETDGTVF</sequence>
<keyword evidence="2" id="KW-1185">Reference proteome</keyword>
<comment type="caution">
    <text evidence="1">The sequence shown here is derived from an EMBL/GenBank/DDBJ whole genome shotgun (WGS) entry which is preliminary data.</text>
</comment>
<gene>
    <name evidence="1" type="ORF">RM530_02875</name>
</gene>